<keyword evidence="10 11" id="KW-0119">Carbohydrate metabolism</keyword>
<reference evidence="14 15" key="1">
    <citation type="submission" date="2019-06" db="EMBL/GenBank/DDBJ databases">
        <title>Complete genome sequence of Bacteroides uniformis NBRC 113350.</title>
        <authorList>
            <person name="Miura T."/>
            <person name="Furukawa M."/>
            <person name="Shimamura M."/>
            <person name="Ohyama Y."/>
            <person name="Yamazoe A."/>
            <person name="Kawasaki H."/>
        </authorList>
    </citation>
    <scope>NUCLEOTIDE SEQUENCE [LARGE SCALE GENOMIC DNA]</scope>
    <source>
        <strain evidence="14 15">NBRC 113350</strain>
        <plasmid evidence="15">pbun1 dna</plasmid>
    </source>
</reference>
<evidence type="ECO:0000256" key="11">
    <source>
        <dbReference type="PIRNR" id="PIRNR005096"/>
    </source>
</evidence>
<keyword evidence="8" id="KW-0106">Calcium</keyword>
<dbReference type="GO" id="GO:0006006">
    <property type="term" value="P:glucose metabolic process"/>
    <property type="evidence" value="ECO:0007669"/>
    <property type="project" value="TreeGrafter"/>
</dbReference>
<sequence>MKIRKERFGSVEGMEITLYTLVNDNGVEVSVMNYGATVTSVLLPVGNGNKRNIVCGFDTLEGYFSDEFLSNAPYFGATIGRYCATIQNASYDDVKLSANVNNTHCLHGGVQGFDKKVWGVIGCDSFENESSITLKYFSPDGEQGFPGNVTAVVIIALNNNNELSFRYEADTDKRTPLSMTNHTYFNLSGFMENVEGHNAYVAASNVLPMNPSGSVEKNIIYISGSSVDLRSSRNIGQVHNEINDGFEHFYMFDKGFTDVPEKVAEINCPSSNVSMEVLTTEEGMLLYTAKYTSSSLQRNESEKYGKYCAFCCETHRVPNGPNLKDANKVFTDRGEKFESHTIFKFNF</sequence>
<dbReference type="CDD" id="cd09019">
    <property type="entry name" value="galactose_mutarotase_like"/>
    <property type="match status" value="1"/>
</dbReference>
<evidence type="ECO:0000256" key="10">
    <source>
        <dbReference type="ARBA" id="ARBA00023277"/>
    </source>
</evidence>
<evidence type="ECO:0000256" key="12">
    <source>
        <dbReference type="PIRSR" id="PIRSR005096-1"/>
    </source>
</evidence>
<keyword evidence="14" id="KW-0614">Plasmid</keyword>
<evidence type="ECO:0000256" key="9">
    <source>
        <dbReference type="ARBA" id="ARBA00023235"/>
    </source>
</evidence>
<evidence type="ECO:0000256" key="1">
    <source>
        <dbReference type="ARBA" id="ARBA00001614"/>
    </source>
</evidence>
<dbReference type="EC" id="5.1.3.3" evidence="6 11"/>
<dbReference type="UniPathway" id="UPA00242"/>
<dbReference type="Proteomes" id="UP000320533">
    <property type="component" value="Plasmid pBUN1"/>
</dbReference>
<accession>A0A4Y1VMN9</accession>
<dbReference type="PROSITE" id="PS00545">
    <property type="entry name" value="ALDOSE_1_EPIMERASE"/>
    <property type="match status" value="1"/>
</dbReference>
<evidence type="ECO:0000256" key="3">
    <source>
        <dbReference type="ARBA" id="ARBA00005028"/>
    </source>
</evidence>
<evidence type="ECO:0000256" key="4">
    <source>
        <dbReference type="ARBA" id="ARBA00006206"/>
    </source>
</evidence>
<dbReference type="SUPFAM" id="SSF74650">
    <property type="entry name" value="Galactose mutarotase-like"/>
    <property type="match status" value="1"/>
</dbReference>
<gene>
    <name evidence="14" type="ORF">Bun01g_38400</name>
</gene>
<dbReference type="RefSeq" id="WP_141982234.1">
    <property type="nucleotide sequence ID" value="NZ_AP019725.1"/>
</dbReference>
<geneLocation type="plasmid" evidence="15">
    <name>pbun1 dna</name>
</geneLocation>
<dbReference type="Pfam" id="PF01263">
    <property type="entry name" value="Aldose_epim"/>
    <property type="match status" value="1"/>
</dbReference>
<dbReference type="InterPro" id="IPR047215">
    <property type="entry name" value="Galactose_mutarotase-like"/>
</dbReference>
<evidence type="ECO:0000256" key="8">
    <source>
        <dbReference type="ARBA" id="ARBA00022837"/>
    </source>
</evidence>
<dbReference type="Gene3D" id="2.70.98.10">
    <property type="match status" value="1"/>
</dbReference>
<evidence type="ECO:0000256" key="13">
    <source>
        <dbReference type="PIRSR" id="PIRSR005096-3"/>
    </source>
</evidence>
<dbReference type="InterPro" id="IPR011013">
    <property type="entry name" value="Gal_mutarotase_sf_dom"/>
</dbReference>
<evidence type="ECO:0000256" key="7">
    <source>
        <dbReference type="ARBA" id="ARBA00014165"/>
    </source>
</evidence>
<dbReference type="InterPro" id="IPR015443">
    <property type="entry name" value="Aldose_1-epimerase"/>
</dbReference>
<dbReference type="GO" id="GO:0033499">
    <property type="term" value="P:galactose catabolic process via UDP-galactose, Leloir pathway"/>
    <property type="evidence" value="ECO:0007669"/>
    <property type="project" value="TreeGrafter"/>
</dbReference>
<dbReference type="GO" id="GO:0030246">
    <property type="term" value="F:carbohydrate binding"/>
    <property type="evidence" value="ECO:0007669"/>
    <property type="project" value="InterPro"/>
</dbReference>
<comment type="pathway">
    <text evidence="3 11">Carbohydrate metabolism; hexose metabolism.</text>
</comment>
<evidence type="ECO:0000256" key="5">
    <source>
        <dbReference type="ARBA" id="ARBA00011245"/>
    </source>
</evidence>
<feature type="binding site" evidence="13">
    <location>
        <begin position="182"/>
        <end position="184"/>
    </location>
    <ligand>
        <name>beta-D-galactose</name>
        <dbReference type="ChEBI" id="CHEBI:27667"/>
    </ligand>
</feature>
<proteinExistence type="inferred from homology"/>
<comment type="subunit">
    <text evidence="5">Monomer.</text>
</comment>
<dbReference type="PANTHER" id="PTHR10091:SF0">
    <property type="entry name" value="GALACTOSE MUTAROTASE"/>
    <property type="match status" value="1"/>
</dbReference>
<dbReference type="GO" id="GO:0004034">
    <property type="term" value="F:aldose 1-epimerase activity"/>
    <property type="evidence" value="ECO:0007669"/>
    <property type="project" value="UniProtKB-EC"/>
</dbReference>
<name>A0A4Y1VMN9_BACUN</name>
<protein>
    <recommendedName>
        <fullName evidence="7 11">Aldose 1-epimerase</fullName>
        <ecNumber evidence="6 11">5.1.3.3</ecNumber>
    </recommendedName>
</protein>
<evidence type="ECO:0000256" key="6">
    <source>
        <dbReference type="ARBA" id="ARBA00013185"/>
    </source>
</evidence>
<evidence type="ECO:0000256" key="2">
    <source>
        <dbReference type="ARBA" id="ARBA00001913"/>
    </source>
</evidence>
<evidence type="ECO:0000313" key="15">
    <source>
        <dbReference type="Proteomes" id="UP000320533"/>
    </source>
</evidence>
<comment type="similarity">
    <text evidence="4 11">Belongs to the aldose epimerase family.</text>
</comment>
<comment type="cofactor">
    <cofactor evidence="2">
        <name>Ca(2+)</name>
        <dbReference type="ChEBI" id="CHEBI:29108"/>
    </cofactor>
</comment>
<dbReference type="PIRSF" id="PIRSF005096">
    <property type="entry name" value="GALM"/>
    <property type="match status" value="1"/>
</dbReference>
<feature type="active site" description="Proton donor" evidence="12">
    <location>
        <position position="182"/>
    </location>
</feature>
<dbReference type="PANTHER" id="PTHR10091">
    <property type="entry name" value="ALDOSE-1-EPIMERASE"/>
    <property type="match status" value="1"/>
</dbReference>
<dbReference type="EMBL" id="AP019725">
    <property type="protein sequence ID" value="BBK89470.1"/>
    <property type="molecule type" value="Genomic_DNA"/>
</dbReference>
<evidence type="ECO:0000313" key="14">
    <source>
        <dbReference type="EMBL" id="BBK89470.1"/>
    </source>
</evidence>
<dbReference type="KEGG" id="bun:Bun01g_38400"/>
<organism evidence="14 15">
    <name type="scientific">Bacteroides uniformis</name>
    <dbReference type="NCBI Taxonomy" id="820"/>
    <lineage>
        <taxon>Bacteria</taxon>
        <taxon>Pseudomonadati</taxon>
        <taxon>Bacteroidota</taxon>
        <taxon>Bacteroidia</taxon>
        <taxon>Bacteroidales</taxon>
        <taxon>Bacteroidaceae</taxon>
        <taxon>Bacteroides</taxon>
    </lineage>
</organism>
<dbReference type="AlphaFoldDB" id="A0A4Y1VMN9"/>
<feature type="active site" description="Proton acceptor" evidence="12">
    <location>
        <position position="313"/>
    </location>
</feature>
<comment type="catalytic activity">
    <reaction evidence="1 11">
        <text>alpha-D-glucose = beta-D-glucose</text>
        <dbReference type="Rhea" id="RHEA:10264"/>
        <dbReference type="ChEBI" id="CHEBI:15903"/>
        <dbReference type="ChEBI" id="CHEBI:17925"/>
        <dbReference type="EC" id="5.1.3.3"/>
    </reaction>
</comment>
<keyword evidence="9 11" id="KW-0413">Isomerase</keyword>
<dbReference type="InterPro" id="IPR008183">
    <property type="entry name" value="Aldose_1/G6P_1-epimerase"/>
</dbReference>
<dbReference type="InterPro" id="IPR014718">
    <property type="entry name" value="GH-type_carb-bd"/>
</dbReference>
<dbReference type="InterPro" id="IPR018052">
    <property type="entry name" value="Ald1_epimerase_CS"/>
</dbReference>